<evidence type="ECO:0000313" key="3">
    <source>
        <dbReference type="Proteomes" id="UP001177160"/>
    </source>
</evidence>
<feature type="transmembrane region" description="Helical" evidence="1">
    <location>
        <begin position="244"/>
        <end position="265"/>
    </location>
</feature>
<keyword evidence="3" id="KW-1185">Reference proteome</keyword>
<sequence length="392" mass="45356">MLVKQRKEIIKQYLLRLTITPQELMGFLVLSEQQLREYASGKPFFEDERYIDFIEFIGIDKYYIGYTEPKTETAIGSPLSLFFPNRGVPNQPMRALRHLLSNLFTRTSKEYRREFAPKHLFEKNFGYTEPFIYKQVLISLLLVFGLSYLMADLTVVQNVALGLSIPLTLLILVYEFDKHDQLNLRDVLVLFVVGGIVSMGITYWIRMFTGYPDGLVGDLMTGFVEETAKLITAIVFIRKIKFRNVYTAFVLAFAIGAGFDAFETMEYGINAIFSTGDYFQGTITLAFRSVLSFGIGHHYWTAIIFATLAGLSKSYKVDFHKLYHPTFVLVYIFIILFHAMFNHMPLWIEILMAIFGLIVFPYMGYQFYLKRYTELPIETVQTEPDVPTYLPN</sequence>
<dbReference type="EMBL" id="JAOVQM010000001">
    <property type="protein sequence ID" value="MCV2231552.1"/>
    <property type="molecule type" value="Genomic_DNA"/>
</dbReference>
<comment type="caution">
    <text evidence="2">The sequence shown here is derived from an EMBL/GenBank/DDBJ whole genome shotgun (WGS) entry which is preliminary data.</text>
</comment>
<feature type="transmembrane region" description="Helical" evidence="1">
    <location>
        <begin position="131"/>
        <end position="149"/>
    </location>
</feature>
<dbReference type="EC" id="3.4.-.-" evidence="2"/>
<evidence type="ECO:0000256" key="1">
    <source>
        <dbReference type="SAM" id="Phobius"/>
    </source>
</evidence>
<reference evidence="2" key="1">
    <citation type="submission" date="2022-09" db="EMBL/GenBank/DDBJ databases">
        <title>Novel Mycoplasma species identified in domestic and wild animals.</title>
        <authorList>
            <person name="Volokhov D.V."/>
            <person name="Furtak V.A."/>
            <person name="Zagorodnyaya T.A."/>
        </authorList>
    </citation>
    <scope>NUCLEOTIDE SEQUENCE</scope>
    <source>
        <strain evidence="2">Oakley</strain>
    </source>
</reference>
<accession>A0ABT2Y497</accession>
<gene>
    <name evidence="2" type="ORF">N7548_01745</name>
</gene>
<feature type="transmembrane region" description="Helical" evidence="1">
    <location>
        <begin position="346"/>
        <end position="365"/>
    </location>
</feature>
<feature type="transmembrane region" description="Helical" evidence="1">
    <location>
        <begin position="285"/>
        <end position="310"/>
    </location>
</feature>
<keyword evidence="1" id="KW-0812">Transmembrane</keyword>
<keyword evidence="2" id="KW-0378">Hydrolase</keyword>
<dbReference type="Proteomes" id="UP001177160">
    <property type="component" value="Unassembled WGS sequence"/>
</dbReference>
<evidence type="ECO:0000313" key="2">
    <source>
        <dbReference type="EMBL" id="MCV2231552.1"/>
    </source>
</evidence>
<dbReference type="PANTHER" id="PTHR36844">
    <property type="entry name" value="PROTEASE PRSW"/>
    <property type="match status" value="1"/>
</dbReference>
<dbReference type="GO" id="GO:0006508">
    <property type="term" value="P:proteolysis"/>
    <property type="evidence" value="ECO:0007669"/>
    <property type="project" value="UniProtKB-KW"/>
</dbReference>
<dbReference type="PANTHER" id="PTHR36844:SF1">
    <property type="entry name" value="PROTEASE PRSW"/>
    <property type="match status" value="1"/>
</dbReference>
<keyword evidence="2" id="KW-0645">Protease</keyword>
<dbReference type="RefSeq" id="WP_263607675.1">
    <property type="nucleotide sequence ID" value="NZ_JAOVQM010000001.1"/>
</dbReference>
<dbReference type="InterPro" id="IPR026898">
    <property type="entry name" value="PrsW"/>
</dbReference>
<keyword evidence="1" id="KW-1133">Transmembrane helix</keyword>
<dbReference type="GO" id="GO:0008233">
    <property type="term" value="F:peptidase activity"/>
    <property type="evidence" value="ECO:0007669"/>
    <property type="project" value="UniProtKB-KW"/>
</dbReference>
<feature type="transmembrane region" description="Helical" evidence="1">
    <location>
        <begin position="219"/>
        <end position="237"/>
    </location>
</feature>
<organism evidence="2 3">
    <name type="scientific">Paracholeplasma manati</name>
    <dbReference type="NCBI Taxonomy" id="591373"/>
    <lineage>
        <taxon>Bacteria</taxon>
        <taxon>Bacillati</taxon>
        <taxon>Mycoplasmatota</taxon>
        <taxon>Mollicutes</taxon>
        <taxon>Acholeplasmatales</taxon>
        <taxon>Acholeplasmataceae</taxon>
        <taxon>Paracholeplasma</taxon>
    </lineage>
</organism>
<keyword evidence="1" id="KW-0472">Membrane</keyword>
<feature type="transmembrane region" description="Helical" evidence="1">
    <location>
        <begin position="322"/>
        <end position="340"/>
    </location>
</feature>
<name>A0ABT2Y497_9MOLU</name>
<dbReference type="Pfam" id="PF13367">
    <property type="entry name" value="PrsW-protease"/>
    <property type="match status" value="1"/>
</dbReference>
<proteinExistence type="predicted"/>
<protein>
    <submittedName>
        <fullName evidence="2">PrsW family glutamic-type intramembrane protease</fullName>
        <ecNumber evidence="2">3.4.-.-</ecNumber>
    </submittedName>
</protein>
<feature type="transmembrane region" description="Helical" evidence="1">
    <location>
        <begin position="155"/>
        <end position="176"/>
    </location>
</feature>
<feature type="transmembrane region" description="Helical" evidence="1">
    <location>
        <begin position="188"/>
        <end position="207"/>
    </location>
</feature>